<keyword evidence="5" id="KW-0663">Pyridoxal phosphate</keyword>
<evidence type="ECO:0000256" key="4">
    <source>
        <dbReference type="ARBA" id="ARBA00022679"/>
    </source>
</evidence>
<dbReference type="Gene3D" id="3.90.1150.10">
    <property type="entry name" value="Aspartate Aminotransferase, domain 1"/>
    <property type="match status" value="1"/>
</dbReference>
<feature type="non-terminal residue" evidence="7">
    <location>
        <position position="1"/>
    </location>
</feature>
<comment type="similarity">
    <text evidence="2">Belongs to the class-V pyridoxal-phosphate-dependent aminotransferase family.</text>
</comment>
<dbReference type="PANTHER" id="PTHR21152">
    <property type="entry name" value="AMINOTRANSFERASE CLASS V"/>
    <property type="match status" value="1"/>
</dbReference>
<dbReference type="InterPro" id="IPR020578">
    <property type="entry name" value="Aminotrans_V_PyrdxlP_BS"/>
</dbReference>
<proteinExistence type="inferred from homology"/>
<evidence type="ECO:0000259" key="6">
    <source>
        <dbReference type="Pfam" id="PF00266"/>
    </source>
</evidence>
<name>A0A382ZWC7_9ZZZZ</name>
<dbReference type="GO" id="GO:0008453">
    <property type="term" value="F:alanine-glyoxylate transaminase activity"/>
    <property type="evidence" value="ECO:0007669"/>
    <property type="project" value="TreeGrafter"/>
</dbReference>
<comment type="cofactor">
    <cofactor evidence="1">
        <name>pyridoxal 5'-phosphate</name>
        <dbReference type="ChEBI" id="CHEBI:597326"/>
    </cofactor>
</comment>
<dbReference type="PANTHER" id="PTHR21152:SF40">
    <property type="entry name" value="ALANINE--GLYOXYLATE AMINOTRANSFERASE"/>
    <property type="match status" value="1"/>
</dbReference>
<organism evidence="7">
    <name type="scientific">marine metagenome</name>
    <dbReference type="NCBI Taxonomy" id="408172"/>
    <lineage>
        <taxon>unclassified sequences</taxon>
        <taxon>metagenomes</taxon>
        <taxon>ecological metagenomes</taxon>
    </lineage>
</organism>
<evidence type="ECO:0000256" key="5">
    <source>
        <dbReference type="ARBA" id="ARBA00022898"/>
    </source>
</evidence>
<dbReference type="FunFam" id="3.40.640.10:FF:000027">
    <property type="entry name" value="Serine--pyruvate aminotransferase, mitochondrial"/>
    <property type="match status" value="1"/>
</dbReference>
<dbReference type="Pfam" id="PF00266">
    <property type="entry name" value="Aminotran_5"/>
    <property type="match status" value="1"/>
</dbReference>
<evidence type="ECO:0000256" key="2">
    <source>
        <dbReference type="ARBA" id="ARBA00009236"/>
    </source>
</evidence>
<sequence>TLPISATGSAGMEATLCNLIEPGDEVLVCVNGVFGMRMSDIVDRCGGKLQTVEAPWGRIIDPQSVADKLKNVKPKLIAIVHAETSTGILQPLVEIAELAKAHDILLVVDCVTSLCGTSVNLDELGIDAAYSGTQKCMSCPPGLSPVSFSDRAINTIHNRNTKVPSWYLDMGMISKYWGDDRVYHHTAPISMNYALNESLKIVCEEGLDARYSRHSLHSQALADGLSALGIERIAQEGFRAPMLTSVSVPNDVDEA</sequence>
<evidence type="ECO:0000256" key="1">
    <source>
        <dbReference type="ARBA" id="ARBA00001933"/>
    </source>
</evidence>
<accession>A0A382ZWC7</accession>
<evidence type="ECO:0000313" key="7">
    <source>
        <dbReference type="EMBL" id="SVD99579.1"/>
    </source>
</evidence>
<gene>
    <name evidence="7" type="ORF">METZ01_LOCUS452433</name>
</gene>
<dbReference type="InterPro" id="IPR015424">
    <property type="entry name" value="PyrdxlP-dep_Trfase"/>
</dbReference>
<reference evidence="7" key="1">
    <citation type="submission" date="2018-05" db="EMBL/GenBank/DDBJ databases">
        <authorList>
            <person name="Lanie J.A."/>
            <person name="Ng W.-L."/>
            <person name="Kazmierczak K.M."/>
            <person name="Andrzejewski T.M."/>
            <person name="Davidsen T.M."/>
            <person name="Wayne K.J."/>
            <person name="Tettelin H."/>
            <person name="Glass J.I."/>
            <person name="Rusch D."/>
            <person name="Podicherti R."/>
            <person name="Tsui H.-C.T."/>
            <person name="Winkler M.E."/>
        </authorList>
    </citation>
    <scope>NUCLEOTIDE SEQUENCE</scope>
</reference>
<dbReference type="GO" id="GO:0005777">
    <property type="term" value="C:peroxisome"/>
    <property type="evidence" value="ECO:0007669"/>
    <property type="project" value="TreeGrafter"/>
</dbReference>
<keyword evidence="3" id="KW-0032">Aminotransferase</keyword>
<feature type="domain" description="Aminotransferase class V" evidence="6">
    <location>
        <begin position="11"/>
        <end position="246"/>
    </location>
</feature>
<keyword evidence="4" id="KW-0808">Transferase</keyword>
<dbReference type="AlphaFoldDB" id="A0A382ZWC7"/>
<protein>
    <recommendedName>
        <fullName evidence="6">Aminotransferase class V domain-containing protein</fullName>
    </recommendedName>
</protein>
<feature type="non-terminal residue" evidence="7">
    <location>
        <position position="255"/>
    </location>
</feature>
<dbReference type="InterPro" id="IPR000192">
    <property type="entry name" value="Aminotrans_V_dom"/>
</dbReference>
<dbReference type="InterPro" id="IPR015422">
    <property type="entry name" value="PyrdxlP-dep_Trfase_small"/>
</dbReference>
<evidence type="ECO:0000256" key="3">
    <source>
        <dbReference type="ARBA" id="ARBA00022576"/>
    </source>
</evidence>
<dbReference type="EMBL" id="UINC01187060">
    <property type="protein sequence ID" value="SVD99579.1"/>
    <property type="molecule type" value="Genomic_DNA"/>
</dbReference>
<dbReference type="InterPro" id="IPR015421">
    <property type="entry name" value="PyrdxlP-dep_Trfase_major"/>
</dbReference>
<dbReference type="GO" id="GO:0019265">
    <property type="term" value="P:glycine biosynthetic process, by transamination of glyoxylate"/>
    <property type="evidence" value="ECO:0007669"/>
    <property type="project" value="TreeGrafter"/>
</dbReference>
<dbReference type="Gene3D" id="3.40.640.10">
    <property type="entry name" value="Type I PLP-dependent aspartate aminotransferase-like (Major domain)"/>
    <property type="match status" value="1"/>
</dbReference>
<dbReference type="GO" id="GO:0004760">
    <property type="term" value="F:L-serine-pyruvate transaminase activity"/>
    <property type="evidence" value="ECO:0007669"/>
    <property type="project" value="TreeGrafter"/>
</dbReference>
<dbReference type="SUPFAM" id="SSF53383">
    <property type="entry name" value="PLP-dependent transferases"/>
    <property type="match status" value="1"/>
</dbReference>
<dbReference type="PROSITE" id="PS00595">
    <property type="entry name" value="AA_TRANSFER_CLASS_5"/>
    <property type="match status" value="1"/>
</dbReference>